<protein>
    <submittedName>
        <fullName evidence="1">Uncharacterized protein</fullName>
    </submittedName>
</protein>
<reference evidence="1 2" key="1">
    <citation type="journal article" date="2013" name="PLoS Genet.">
        <title>The genome and development-dependent transcriptomes of Pyronema confluens: a window into fungal evolution.</title>
        <authorList>
            <person name="Traeger S."/>
            <person name="Altegoer F."/>
            <person name="Freitag M."/>
            <person name="Gabaldon T."/>
            <person name="Kempken F."/>
            <person name="Kumar A."/>
            <person name="Marcet-Houben M."/>
            <person name="Poggeler S."/>
            <person name="Stajich J.E."/>
            <person name="Nowrousian M."/>
        </authorList>
    </citation>
    <scope>NUCLEOTIDE SEQUENCE [LARGE SCALE GENOMIC DNA]</scope>
    <source>
        <strain evidence="2">CBS 100304</strain>
        <tissue evidence="1">Vegetative mycelium</tissue>
    </source>
</reference>
<proteinExistence type="predicted"/>
<organism evidence="1 2">
    <name type="scientific">Pyronema omphalodes (strain CBS 100304)</name>
    <name type="common">Pyronema confluens</name>
    <dbReference type="NCBI Taxonomy" id="1076935"/>
    <lineage>
        <taxon>Eukaryota</taxon>
        <taxon>Fungi</taxon>
        <taxon>Dikarya</taxon>
        <taxon>Ascomycota</taxon>
        <taxon>Pezizomycotina</taxon>
        <taxon>Pezizomycetes</taxon>
        <taxon>Pezizales</taxon>
        <taxon>Pyronemataceae</taxon>
        <taxon>Pyronema</taxon>
    </lineage>
</organism>
<gene>
    <name evidence="1" type="ORF">PCON_11967</name>
</gene>
<accession>U4LRE3</accession>
<evidence type="ECO:0000313" key="1">
    <source>
        <dbReference type="EMBL" id="CCX31890.1"/>
    </source>
</evidence>
<dbReference type="Proteomes" id="UP000018144">
    <property type="component" value="Unassembled WGS sequence"/>
</dbReference>
<evidence type="ECO:0000313" key="2">
    <source>
        <dbReference type="Proteomes" id="UP000018144"/>
    </source>
</evidence>
<dbReference type="EMBL" id="HF935702">
    <property type="protein sequence ID" value="CCX31890.1"/>
    <property type="molecule type" value="Genomic_DNA"/>
</dbReference>
<keyword evidence="2" id="KW-1185">Reference proteome</keyword>
<sequence>MTILEFRSTIFGILMNGTPESEPILKSLKSCATRAAKICEMGLEVVVKRINDIWNTWCGPTCKLMERASVHRIRSKVIILLSNYTLVFQGNYGEQIGLAYI</sequence>
<dbReference type="AlphaFoldDB" id="U4LRE3"/>
<name>U4LRE3_PYROM</name>